<comment type="caution">
    <text evidence="9">The sequence shown here is derived from an EMBL/GenBank/DDBJ whole genome shotgun (WGS) entry which is preliminary data.</text>
</comment>
<evidence type="ECO:0000256" key="1">
    <source>
        <dbReference type="ARBA" id="ARBA00022691"/>
    </source>
</evidence>
<dbReference type="Gene3D" id="3.20.20.150">
    <property type="entry name" value="Divalent-metal-dependent TIM barrel enzymes"/>
    <property type="match status" value="2"/>
</dbReference>
<feature type="site" description="Critical for specifying symmetric addition of methyl groups" evidence="5">
    <location>
        <position position="328"/>
    </location>
</feature>
<evidence type="ECO:0000313" key="10">
    <source>
        <dbReference type="Proteomes" id="UP001153069"/>
    </source>
</evidence>
<dbReference type="PIRSF" id="PIRSF015894">
    <property type="entry name" value="Skb1_MeTrfase"/>
    <property type="match status" value="1"/>
</dbReference>
<dbReference type="OrthoDB" id="1368803at2759"/>
<feature type="domain" description="PRMT5 arginine-N-methyltransferase" evidence="7">
    <location>
        <begin position="301"/>
        <end position="513"/>
    </location>
</feature>
<proteinExistence type="inferred from homology"/>
<name>A0A9N8EH29_9STRA</name>
<protein>
    <recommendedName>
        <fullName evidence="2">Protein arginine N-methyltransferase</fullName>
    </recommendedName>
</protein>
<dbReference type="Gene3D" id="3.40.50.150">
    <property type="entry name" value="Vaccinia Virus protein VP39"/>
    <property type="match status" value="1"/>
</dbReference>
<dbReference type="GO" id="GO:0006355">
    <property type="term" value="P:regulation of DNA-templated transcription"/>
    <property type="evidence" value="ECO:0007669"/>
    <property type="project" value="TreeGrafter"/>
</dbReference>
<dbReference type="InterPro" id="IPR035248">
    <property type="entry name" value="PRMT5_C"/>
</dbReference>
<evidence type="ECO:0000256" key="6">
    <source>
        <dbReference type="SAM" id="MobiDB-lite"/>
    </source>
</evidence>
<feature type="binding site" evidence="4">
    <location>
        <begin position="334"/>
        <end position="335"/>
    </location>
    <ligand>
        <name>S-adenosyl-L-methionine</name>
        <dbReference type="ChEBI" id="CHEBI:59789"/>
    </ligand>
</feature>
<dbReference type="SUPFAM" id="SSF53335">
    <property type="entry name" value="S-adenosyl-L-methionine-dependent methyltransferases"/>
    <property type="match status" value="2"/>
</dbReference>
<evidence type="ECO:0000259" key="8">
    <source>
        <dbReference type="Pfam" id="PF17286"/>
    </source>
</evidence>
<dbReference type="InterPro" id="IPR025799">
    <property type="entry name" value="Arg_MeTrfase"/>
</dbReference>
<organism evidence="9 10">
    <name type="scientific">Seminavis robusta</name>
    <dbReference type="NCBI Taxonomy" id="568900"/>
    <lineage>
        <taxon>Eukaryota</taxon>
        <taxon>Sar</taxon>
        <taxon>Stramenopiles</taxon>
        <taxon>Ochrophyta</taxon>
        <taxon>Bacillariophyta</taxon>
        <taxon>Bacillariophyceae</taxon>
        <taxon>Bacillariophycidae</taxon>
        <taxon>Naviculales</taxon>
        <taxon>Naviculaceae</taxon>
        <taxon>Seminavis</taxon>
    </lineage>
</organism>
<evidence type="ECO:0000259" key="7">
    <source>
        <dbReference type="Pfam" id="PF05185"/>
    </source>
</evidence>
<keyword evidence="2" id="KW-0489">Methyltransferase</keyword>
<feature type="active site" description="Proton donor/acceptor" evidence="3">
    <location>
        <position position="495"/>
    </location>
</feature>
<feature type="binding site" evidence="4">
    <location>
        <position position="447"/>
    </location>
    <ligand>
        <name>S-adenosyl-L-methionine</name>
        <dbReference type="ChEBI" id="CHEBI:59789"/>
    </ligand>
</feature>
<dbReference type="PANTHER" id="PTHR10738:SF0">
    <property type="entry name" value="PROTEIN ARGININE N-METHYLTRANSFERASE 5"/>
    <property type="match status" value="1"/>
</dbReference>
<dbReference type="Pfam" id="PF17286">
    <property type="entry name" value="PRMT5_C"/>
    <property type="match status" value="1"/>
</dbReference>
<reference evidence="9" key="1">
    <citation type="submission" date="2020-06" db="EMBL/GenBank/DDBJ databases">
        <authorList>
            <consortium name="Plant Systems Biology data submission"/>
        </authorList>
    </citation>
    <scope>NUCLEOTIDE SEQUENCE</scope>
    <source>
        <strain evidence="9">D6</strain>
    </source>
</reference>
<gene>
    <name evidence="9" type="ORF">SEMRO_926_G220980.1</name>
</gene>
<dbReference type="InterPro" id="IPR035075">
    <property type="entry name" value="PRMT5"/>
</dbReference>
<dbReference type="InterPro" id="IPR029063">
    <property type="entry name" value="SAM-dependent_MTases_sf"/>
</dbReference>
<evidence type="ECO:0000313" key="9">
    <source>
        <dbReference type="EMBL" id="CAB9518345.1"/>
    </source>
</evidence>
<feature type="compositionally biased region" description="Polar residues" evidence="6">
    <location>
        <begin position="362"/>
        <end position="373"/>
    </location>
</feature>
<dbReference type="GO" id="GO:0005634">
    <property type="term" value="C:nucleus"/>
    <property type="evidence" value="ECO:0007669"/>
    <property type="project" value="TreeGrafter"/>
</dbReference>
<evidence type="ECO:0000256" key="3">
    <source>
        <dbReference type="PIRSR" id="PIRSR015894-1"/>
    </source>
</evidence>
<accession>A0A9N8EH29</accession>
<dbReference type="Proteomes" id="UP001153069">
    <property type="component" value="Unassembled WGS sequence"/>
</dbReference>
<dbReference type="AlphaFoldDB" id="A0A9N8EH29"/>
<dbReference type="GO" id="GO:0032259">
    <property type="term" value="P:methylation"/>
    <property type="evidence" value="ECO:0007669"/>
    <property type="project" value="UniProtKB-KW"/>
</dbReference>
<keyword evidence="1 2" id="KW-0949">S-adenosyl-L-methionine</keyword>
<dbReference type="GO" id="GO:0005829">
    <property type="term" value="C:cytosol"/>
    <property type="evidence" value="ECO:0007669"/>
    <property type="project" value="TreeGrafter"/>
</dbReference>
<comment type="similarity">
    <text evidence="2">Belongs to the class I-like SAM-binding methyltransferase superfamily.</text>
</comment>
<dbReference type="GO" id="GO:0016274">
    <property type="term" value="F:protein-arginine N-methyltransferase activity"/>
    <property type="evidence" value="ECO:0007669"/>
    <property type="project" value="InterPro"/>
</dbReference>
<dbReference type="Pfam" id="PF05185">
    <property type="entry name" value="PRMT5"/>
    <property type="match status" value="1"/>
</dbReference>
<keyword evidence="10" id="KW-1185">Reference proteome</keyword>
<evidence type="ECO:0000256" key="2">
    <source>
        <dbReference type="PIRNR" id="PIRNR015894"/>
    </source>
</evidence>
<feature type="active site" description="Proton donor/acceptor" evidence="3">
    <location>
        <position position="504"/>
    </location>
</feature>
<keyword evidence="2" id="KW-0808">Transferase</keyword>
<feature type="domain" description="PRMT5 oligomerisation" evidence="8">
    <location>
        <begin position="531"/>
        <end position="748"/>
    </location>
</feature>
<dbReference type="EMBL" id="CAICTM010000924">
    <property type="protein sequence ID" value="CAB9518345.1"/>
    <property type="molecule type" value="Genomic_DNA"/>
</dbReference>
<sequence length="801" mass="87150">MSANANGNSTGGGGAAAADRASTLVVGLSIPQSQVNAAALLKAAREDEYDFVTTALPHSLEGRDDVRTLDSKWWRTSVVGVCPELRDWSVTMERLPKQVQWGLHMSLPAIILPAPPAAENDFMDYARAVQSLCMEASQASVQLWIKVALTDLALLQFDLLTRLCDAPGCLGMILWAEPLAMGTTSASSYSNTAGATVAAQMSLLHKAIGSQLKALCFPTKVFLTNKRGYPTLAKINQVLFTEALRRIGRTLRVVVEGPSVHDIPDGAGAGGTFCLPYLQYIHHIRQRQECIQALDSSVAQQEFPYLDSLQRPLQPLADHLEFQMYETFEKDPVKYVQYRSAMLRAIDTVLQSRKRQRQQQQDAMMTSSTTTNDQQQQQQQPIDNHVVVFVAGAGRGPLVTATLEAFEFVSKQFRQQNASIFDAMVLEDSNSNDNKLLIPSLSVYAIEKNPSAIIYLNSKVHHEWKEYNVKIVHQDVRVVTPRLVQGHKADVVISELLGSFGDNELSPECLQVLLASSDVCKPTTLSVPMRYTSHLAPISSLRLYSEAKHQAQLPAIISMGGGGSNGNSTTTNQVSGQSVGPLAAMETPYVVRSHSAAQTHVEMDCWNFSHDGMASNNKGLTRTAHLEFVPDITHAAACGGGSVPADAAVAQLTAANTSTIPTPVTIHGFLGTFTADLFDENHPSVQNLMGTTANAGGTTNPPTQISTAPANFSKDMCSWFPLYFPLREPMNVPAGATLGVSLWRRTDSDMGYTQPAPPATATTPAQHRVWYEWCAKTHRGGEVLNVTPIHNPNGRSYHVSM</sequence>
<evidence type="ECO:0000256" key="4">
    <source>
        <dbReference type="PIRSR" id="PIRSR015894-2"/>
    </source>
</evidence>
<dbReference type="PANTHER" id="PTHR10738">
    <property type="entry name" value="PROTEIN ARGININE N-METHYLTRANSFERASE 5"/>
    <property type="match status" value="1"/>
</dbReference>
<feature type="binding site" evidence="4">
    <location>
        <position position="325"/>
    </location>
    <ligand>
        <name>S-adenosyl-L-methionine</name>
        <dbReference type="ChEBI" id="CHEBI:59789"/>
    </ligand>
</feature>
<evidence type="ECO:0000256" key="5">
    <source>
        <dbReference type="PIRSR" id="PIRSR015894-3"/>
    </source>
</evidence>
<dbReference type="InterPro" id="IPR007857">
    <property type="entry name" value="Arg_MeTrfase_PRMT5"/>
</dbReference>
<feature type="region of interest" description="Disordered" evidence="6">
    <location>
        <begin position="354"/>
        <end position="378"/>
    </location>
</feature>
<dbReference type="Gene3D" id="2.70.160.11">
    <property type="entry name" value="Hnrnp arginine n-methyltransferase1"/>
    <property type="match status" value="1"/>
</dbReference>